<keyword evidence="1" id="KW-0732">Signal</keyword>
<comment type="caution">
    <text evidence="3">The sequence shown here is derived from an EMBL/GenBank/DDBJ whole genome shotgun (WGS) entry which is preliminary data.</text>
</comment>
<evidence type="ECO:0000256" key="1">
    <source>
        <dbReference type="SAM" id="SignalP"/>
    </source>
</evidence>
<reference evidence="5 6" key="1">
    <citation type="submission" date="2018-08" db="EMBL/GenBank/DDBJ databases">
        <title>Genomic investigation of the strawberry pathogen Phytophthora fragariae indicates pathogenicity is determined by transcriptional variation in three key races.</title>
        <authorList>
            <person name="Adams T.M."/>
            <person name="Armitage A.D."/>
            <person name="Sobczyk M.K."/>
            <person name="Bates H.J."/>
            <person name="Dunwell J.M."/>
            <person name="Nellist C.F."/>
            <person name="Harrison R.J."/>
        </authorList>
    </citation>
    <scope>NUCLEOTIDE SEQUENCE [LARGE SCALE GENOMIC DNA]</scope>
    <source>
        <strain evidence="4 5">BC-1</strain>
        <strain evidence="3 6">NOV-71</strain>
        <strain evidence="2 7">SCRP245</strain>
    </source>
</reference>
<organism evidence="3 6">
    <name type="scientific">Phytophthora fragariae</name>
    <dbReference type="NCBI Taxonomy" id="53985"/>
    <lineage>
        <taxon>Eukaryota</taxon>
        <taxon>Sar</taxon>
        <taxon>Stramenopiles</taxon>
        <taxon>Oomycota</taxon>
        <taxon>Peronosporomycetes</taxon>
        <taxon>Peronosporales</taxon>
        <taxon>Peronosporaceae</taxon>
        <taxon>Phytophthora</taxon>
    </lineage>
</organism>
<evidence type="ECO:0008006" key="8">
    <source>
        <dbReference type="Google" id="ProtNLM"/>
    </source>
</evidence>
<feature type="signal peptide" evidence="1">
    <location>
        <begin position="1"/>
        <end position="17"/>
    </location>
</feature>
<dbReference type="Proteomes" id="UP000460718">
    <property type="component" value="Unassembled WGS sequence"/>
</dbReference>
<dbReference type="Proteomes" id="UP000440367">
    <property type="component" value="Unassembled WGS sequence"/>
</dbReference>
<dbReference type="Proteomes" id="UP000441208">
    <property type="component" value="Unassembled WGS sequence"/>
</dbReference>
<dbReference type="EMBL" id="QXGD01000460">
    <property type="protein sequence ID" value="KAE9239000.1"/>
    <property type="molecule type" value="Genomic_DNA"/>
</dbReference>
<gene>
    <name evidence="4" type="ORF">PF002_g10492</name>
    <name evidence="3" type="ORF">PF007_g2114</name>
    <name evidence="2" type="ORF">PF011_g28187</name>
</gene>
<dbReference type="EMBL" id="QXFZ01000055">
    <property type="protein sequence ID" value="KAE9136672.1"/>
    <property type="molecule type" value="Genomic_DNA"/>
</dbReference>
<evidence type="ECO:0000313" key="4">
    <source>
        <dbReference type="EMBL" id="KAE9239000.1"/>
    </source>
</evidence>
<feature type="chain" id="PRO_5036166117" description="Secreted protein" evidence="1">
    <location>
        <begin position="18"/>
        <end position="64"/>
    </location>
</feature>
<evidence type="ECO:0000313" key="3">
    <source>
        <dbReference type="EMBL" id="KAE9136672.1"/>
    </source>
</evidence>
<dbReference type="AlphaFoldDB" id="A0A6A3THT9"/>
<dbReference type="EMBL" id="QXFW01004440">
    <property type="protein sequence ID" value="KAE8965713.1"/>
    <property type="molecule type" value="Genomic_DNA"/>
</dbReference>
<accession>A0A6A3THT9</accession>
<evidence type="ECO:0000313" key="2">
    <source>
        <dbReference type="EMBL" id="KAE8965713.1"/>
    </source>
</evidence>
<evidence type="ECO:0000313" key="6">
    <source>
        <dbReference type="Proteomes" id="UP000441208"/>
    </source>
</evidence>
<proteinExistence type="predicted"/>
<evidence type="ECO:0000313" key="5">
    <source>
        <dbReference type="Proteomes" id="UP000440367"/>
    </source>
</evidence>
<protein>
    <recommendedName>
        <fullName evidence="8">Secreted protein</fullName>
    </recommendedName>
</protein>
<evidence type="ECO:0000313" key="7">
    <source>
        <dbReference type="Proteomes" id="UP000460718"/>
    </source>
</evidence>
<name>A0A6A3THT9_9STRA</name>
<sequence length="64" mass="6763">MVRVCAVVLASAFSSSASPPVPSACCLRSSSLMFGWRCLSCKSCVLLSPLSSHPLVKVFAARFL</sequence>